<reference evidence="4" key="1">
    <citation type="journal article" date="2018" name="Nat. Microbiol.">
        <title>Leveraging single-cell genomics to expand the fungal tree of life.</title>
        <authorList>
            <person name="Ahrendt S.R."/>
            <person name="Quandt C.A."/>
            <person name="Ciobanu D."/>
            <person name="Clum A."/>
            <person name="Salamov A."/>
            <person name="Andreopoulos B."/>
            <person name="Cheng J.F."/>
            <person name="Woyke T."/>
            <person name="Pelin A."/>
            <person name="Henrissat B."/>
            <person name="Reynolds N.K."/>
            <person name="Benny G.L."/>
            <person name="Smith M.E."/>
            <person name="James T.Y."/>
            <person name="Grigoriev I.V."/>
        </authorList>
    </citation>
    <scope>NUCLEOTIDE SEQUENCE [LARGE SCALE GENOMIC DNA]</scope>
    <source>
        <strain evidence="4">RSA 468</strain>
    </source>
</reference>
<accession>A0A4P9ZM86</accession>
<feature type="signal peptide" evidence="2">
    <location>
        <begin position="1"/>
        <end position="19"/>
    </location>
</feature>
<feature type="region of interest" description="Disordered" evidence="1">
    <location>
        <begin position="63"/>
        <end position="87"/>
    </location>
</feature>
<evidence type="ECO:0000256" key="1">
    <source>
        <dbReference type="SAM" id="MobiDB-lite"/>
    </source>
</evidence>
<sequence length="111" mass="12359">MRFITSITLFAAGLLGASALAIFNNNTCCNIYWDDQKPEGERNPVRPLIWCDPAVDYAATCPKPTTETEPKVGSDSNIDTSTDPSNDTCCNIYWDDQKPEGERNPARPRIF</sequence>
<evidence type="ECO:0000313" key="4">
    <source>
        <dbReference type="Proteomes" id="UP000268162"/>
    </source>
</evidence>
<feature type="non-terminal residue" evidence="3">
    <location>
        <position position="111"/>
    </location>
</feature>
<evidence type="ECO:0008006" key="5">
    <source>
        <dbReference type="Google" id="ProtNLM"/>
    </source>
</evidence>
<gene>
    <name evidence="3" type="ORF">BJ085DRAFT_39856</name>
</gene>
<feature type="compositionally biased region" description="Polar residues" evidence="1">
    <location>
        <begin position="74"/>
        <end position="87"/>
    </location>
</feature>
<protein>
    <recommendedName>
        <fullName evidence="5">CBM1 domain-containing protein</fullName>
    </recommendedName>
</protein>
<evidence type="ECO:0000313" key="3">
    <source>
        <dbReference type="EMBL" id="RKP34446.1"/>
    </source>
</evidence>
<dbReference type="EMBL" id="ML003199">
    <property type="protein sequence ID" value="RKP34446.1"/>
    <property type="molecule type" value="Genomic_DNA"/>
</dbReference>
<keyword evidence="2" id="KW-0732">Signal</keyword>
<feature type="chain" id="PRO_5020558707" description="CBM1 domain-containing protein" evidence="2">
    <location>
        <begin position="20"/>
        <end position="111"/>
    </location>
</feature>
<keyword evidence="4" id="KW-1185">Reference proteome</keyword>
<name>A0A4P9ZM86_9FUNG</name>
<dbReference type="AlphaFoldDB" id="A0A4P9ZM86"/>
<proteinExistence type="predicted"/>
<organism evidence="3 4">
    <name type="scientific">Dimargaris cristalligena</name>
    <dbReference type="NCBI Taxonomy" id="215637"/>
    <lineage>
        <taxon>Eukaryota</taxon>
        <taxon>Fungi</taxon>
        <taxon>Fungi incertae sedis</taxon>
        <taxon>Zoopagomycota</taxon>
        <taxon>Kickxellomycotina</taxon>
        <taxon>Dimargaritomycetes</taxon>
        <taxon>Dimargaritales</taxon>
        <taxon>Dimargaritaceae</taxon>
        <taxon>Dimargaris</taxon>
    </lineage>
</organism>
<evidence type="ECO:0000256" key="2">
    <source>
        <dbReference type="SAM" id="SignalP"/>
    </source>
</evidence>
<dbReference type="Proteomes" id="UP000268162">
    <property type="component" value="Unassembled WGS sequence"/>
</dbReference>